<organism evidence="2 3">
    <name type="scientific">Halobiforma nitratireducens JCM 10879</name>
    <dbReference type="NCBI Taxonomy" id="1227454"/>
    <lineage>
        <taxon>Archaea</taxon>
        <taxon>Methanobacteriati</taxon>
        <taxon>Methanobacteriota</taxon>
        <taxon>Stenosarchaea group</taxon>
        <taxon>Halobacteria</taxon>
        <taxon>Halobacteriales</taxon>
        <taxon>Natrialbaceae</taxon>
        <taxon>Halobiforma</taxon>
    </lineage>
</organism>
<accession>M0L2N6</accession>
<evidence type="ECO:0000313" key="2">
    <source>
        <dbReference type="EMBL" id="EMA27358.1"/>
    </source>
</evidence>
<dbReference type="RefSeq" id="WP_006674512.1">
    <property type="nucleotide sequence ID" value="NZ_AOMA01000203.1"/>
</dbReference>
<dbReference type="OrthoDB" id="10608at2157"/>
<feature type="compositionally biased region" description="Low complexity" evidence="1">
    <location>
        <begin position="76"/>
        <end position="90"/>
    </location>
</feature>
<feature type="compositionally biased region" description="Low complexity" evidence="1">
    <location>
        <begin position="232"/>
        <end position="247"/>
    </location>
</feature>
<protein>
    <submittedName>
        <fullName evidence="2">Molecular chaperone DnaJ</fullName>
    </submittedName>
</protein>
<reference evidence="2 3" key="1">
    <citation type="journal article" date="2014" name="PLoS Genet.">
        <title>Phylogenetically driven sequencing of extremely halophilic archaea reveals strategies for static and dynamic osmo-response.</title>
        <authorList>
            <person name="Becker E.A."/>
            <person name="Seitzer P.M."/>
            <person name="Tritt A."/>
            <person name="Larsen D."/>
            <person name="Krusor M."/>
            <person name="Yao A.I."/>
            <person name="Wu D."/>
            <person name="Madern D."/>
            <person name="Eisen J.A."/>
            <person name="Darling A.E."/>
            <person name="Facciotti M.T."/>
        </authorList>
    </citation>
    <scope>NUCLEOTIDE SEQUENCE [LARGE SCALE GENOMIC DNA]</scope>
    <source>
        <strain evidence="2 3">JCM 10879</strain>
    </source>
</reference>
<feature type="compositionally biased region" description="Basic and acidic residues" evidence="1">
    <location>
        <begin position="216"/>
        <end position="231"/>
    </location>
</feature>
<keyword evidence="3" id="KW-1185">Reference proteome</keyword>
<evidence type="ECO:0000256" key="1">
    <source>
        <dbReference type="SAM" id="MobiDB-lite"/>
    </source>
</evidence>
<comment type="caution">
    <text evidence="2">The sequence shown here is derived from an EMBL/GenBank/DDBJ whole genome shotgun (WGS) entry which is preliminary data.</text>
</comment>
<dbReference type="AlphaFoldDB" id="M0L2N6"/>
<proteinExistence type="predicted"/>
<name>M0L2N6_9EURY</name>
<evidence type="ECO:0000313" key="3">
    <source>
        <dbReference type="Proteomes" id="UP000011607"/>
    </source>
</evidence>
<gene>
    <name evidence="2" type="ORF">C446_18156</name>
</gene>
<feature type="region of interest" description="Disordered" evidence="1">
    <location>
        <begin position="177"/>
        <end position="247"/>
    </location>
</feature>
<feature type="compositionally biased region" description="Polar residues" evidence="1">
    <location>
        <begin position="107"/>
        <end position="129"/>
    </location>
</feature>
<feature type="non-terminal residue" evidence="2">
    <location>
        <position position="247"/>
    </location>
</feature>
<dbReference type="EMBL" id="AOMA01000203">
    <property type="protein sequence ID" value="EMA27358.1"/>
    <property type="molecule type" value="Genomic_DNA"/>
</dbReference>
<sequence length="247" mass="24941">MSGQRRNGIACDGCDRAVPVEETTMVQMPGSDPVVCCPACAEHAKAVSERADGDGATVGAETATGYADSGFGSGSGPASRSARSSRSGRSSHTDESNGSVDGAATGSPRSETTASAASGSPTETATADSRATEPGSMDIDHQRSTCDGCAQSVPDSDLETLVVTDGTTLTCCRSCAREAAKRDDVVRPAGERESKSASSSDTASRSATRSGSGSDTHSDTDSDSSHGHSRSDTASSRRSSARSSARD</sequence>
<feature type="compositionally biased region" description="Basic and acidic residues" evidence="1">
    <location>
        <begin position="177"/>
        <end position="195"/>
    </location>
</feature>
<feature type="region of interest" description="Disordered" evidence="1">
    <location>
        <begin position="47"/>
        <end position="159"/>
    </location>
</feature>
<feature type="compositionally biased region" description="Low complexity" evidence="1">
    <location>
        <begin position="196"/>
        <end position="215"/>
    </location>
</feature>
<dbReference type="eggNOG" id="arCOG02846">
    <property type="taxonomic scope" value="Archaea"/>
</dbReference>
<dbReference type="Proteomes" id="UP000011607">
    <property type="component" value="Unassembled WGS sequence"/>
</dbReference>